<dbReference type="CDD" id="cd03190">
    <property type="entry name" value="GST_C_Omega_like"/>
    <property type="match status" value="1"/>
</dbReference>
<evidence type="ECO:0000256" key="3">
    <source>
        <dbReference type="PIRSR" id="PIRSR015753-3"/>
    </source>
</evidence>
<protein>
    <recommendedName>
        <fullName evidence="4">GST C-terminal domain-containing protein</fullName>
    </recommendedName>
</protein>
<dbReference type="PATRIC" id="fig|1423724.4.peg.205"/>
<dbReference type="InterPro" id="IPR010987">
    <property type="entry name" value="Glutathione-S-Trfase_C-like"/>
</dbReference>
<dbReference type="eggNOG" id="COG0435">
    <property type="taxonomic scope" value="Bacteria"/>
</dbReference>
<dbReference type="Proteomes" id="UP000051324">
    <property type="component" value="Unassembled WGS sequence"/>
</dbReference>
<evidence type="ECO:0000313" key="5">
    <source>
        <dbReference type="EMBL" id="KRL85150.1"/>
    </source>
</evidence>
<dbReference type="InterPro" id="IPR016639">
    <property type="entry name" value="GST_Omega/GSH"/>
</dbReference>
<gene>
    <name evidence="5" type="ORF">FC32_GL000196</name>
</gene>
<evidence type="ECO:0000256" key="2">
    <source>
        <dbReference type="PIRSR" id="PIRSR015753-2"/>
    </source>
</evidence>
<feature type="site" description="Lowers pKa of active site Cys" evidence="3">
    <location>
        <position position="259"/>
    </location>
</feature>
<dbReference type="SUPFAM" id="SSF52833">
    <property type="entry name" value="Thioredoxin-like"/>
    <property type="match status" value="1"/>
</dbReference>
<proteinExistence type="predicted"/>
<dbReference type="Pfam" id="PF13410">
    <property type="entry name" value="GST_C_2"/>
    <property type="match status" value="1"/>
</dbReference>
<dbReference type="GO" id="GO:0005737">
    <property type="term" value="C:cytoplasm"/>
    <property type="evidence" value="ECO:0007669"/>
    <property type="project" value="TreeGrafter"/>
</dbReference>
<dbReference type="AlphaFoldDB" id="A0A0R1TWJ2"/>
<dbReference type="PROSITE" id="PS50405">
    <property type="entry name" value="GST_CTER"/>
    <property type="match status" value="1"/>
</dbReference>
<dbReference type="EMBL" id="AZFT01000043">
    <property type="protein sequence ID" value="KRL85150.1"/>
    <property type="molecule type" value="Genomic_DNA"/>
</dbReference>
<dbReference type="Gene3D" id="1.20.1050.10">
    <property type="match status" value="1"/>
</dbReference>
<dbReference type="InterPro" id="IPR004045">
    <property type="entry name" value="Glutathione_S-Trfase_N"/>
</dbReference>
<feature type="binding site" evidence="2">
    <location>
        <begin position="151"/>
        <end position="152"/>
    </location>
    <ligand>
        <name>glutathione</name>
        <dbReference type="ChEBI" id="CHEBI:57925"/>
    </ligand>
</feature>
<dbReference type="GO" id="GO:0004364">
    <property type="term" value="F:glutathione transferase activity"/>
    <property type="evidence" value="ECO:0007669"/>
    <property type="project" value="InterPro"/>
</dbReference>
<keyword evidence="6" id="KW-1185">Reference proteome</keyword>
<organism evidence="5 6">
    <name type="scientific">Ligilactobacillus apodemi DSM 16634 = JCM 16172</name>
    <dbReference type="NCBI Taxonomy" id="1423724"/>
    <lineage>
        <taxon>Bacteria</taxon>
        <taxon>Bacillati</taxon>
        <taxon>Bacillota</taxon>
        <taxon>Bacilli</taxon>
        <taxon>Lactobacillales</taxon>
        <taxon>Lactobacillaceae</taxon>
        <taxon>Ligilactobacillus</taxon>
    </lineage>
</organism>
<dbReference type="PIRSF" id="PIRSF015753">
    <property type="entry name" value="GST"/>
    <property type="match status" value="1"/>
</dbReference>
<sequence length="317" mass="35918">MLCKRKGDEKMGILVKGKWQDKTLAALKNEGIKADGSFRNWVTPDGSAGPTGKGGFKAQKGRYQLYVSYACPWASRALIMWSLKGLQDYIGLSVTDPIKGDDGWKFSAGADPVLDARHIAGVYVKAKPDYTGVASVPVLWDKETNQIVNNESADIMRMLETAFDELTGDQVDYYPEALRPQIDELNAYLDKSLIGQLSKVSSAKTQTQATYETAVKNVFSVLDELESRLSKQKYLLTDDIPVESDWRLLPTLVRFDIVYYERDHCNLRRLVDYPHLWAYARRLYQTKTVAETVNFEQIKVHNYHPIIPLGPLENWQA</sequence>
<accession>A0A0R1TWJ2</accession>
<feature type="domain" description="GST C-terminal" evidence="4">
    <location>
        <begin position="175"/>
        <end position="309"/>
    </location>
</feature>
<dbReference type="Gene3D" id="3.40.30.10">
    <property type="entry name" value="Glutaredoxin"/>
    <property type="match status" value="1"/>
</dbReference>
<dbReference type="InterPro" id="IPR036282">
    <property type="entry name" value="Glutathione-S-Trfase_C_sf"/>
</dbReference>
<dbReference type="STRING" id="1423724.FC32_GL000196"/>
<dbReference type="InterPro" id="IPR047047">
    <property type="entry name" value="GST_Omega-like_C"/>
</dbReference>
<evidence type="ECO:0000259" key="4">
    <source>
        <dbReference type="PROSITE" id="PS50405"/>
    </source>
</evidence>
<dbReference type="SUPFAM" id="SSF47616">
    <property type="entry name" value="GST C-terminal domain-like"/>
    <property type="match status" value="1"/>
</dbReference>
<name>A0A0R1TWJ2_9LACO</name>
<dbReference type="InterPro" id="IPR036249">
    <property type="entry name" value="Thioredoxin-like_sf"/>
</dbReference>
<evidence type="ECO:0000313" key="6">
    <source>
        <dbReference type="Proteomes" id="UP000051324"/>
    </source>
</evidence>
<dbReference type="Pfam" id="PF13409">
    <property type="entry name" value="GST_N_2"/>
    <property type="match status" value="1"/>
</dbReference>
<feature type="binding site" evidence="2">
    <location>
        <position position="104"/>
    </location>
    <ligand>
        <name>glutathione</name>
        <dbReference type="ChEBI" id="CHEBI:57925"/>
    </ligand>
</feature>
<feature type="active site" description="Nucleophile" evidence="1">
    <location>
        <position position="71"/>
    </location>
</feature>
<evidence type="ECO:0000256" key="1">
    <source>
        <dbReference type="PIRSR" id="PIRSR015753-1"/>
    </source>
</evidence>
<dbReference type="PANTHER" id="PTHR32419:SF6">
    <property type="entry name" value="GLUTATHIONE S-TRANSFERASE OMEGA-LIKE 1-RELATED"/>
    <property type="match status" value="1"/>
</dbReference>
<dbReference type="PANTHER" id="PTHR32419">
    <property type="entry name" value="GLUTATHIONYL-HYDROQUINONE REDUCTASE"/>
    <property type="match status" value="1"/>
</dbReference>
<reference evidence="5 6" key="1">
    <citation type="journal article" date="2015" name="Genome Announc.">
        <title>Expanding the biotechnology potential of lactobacilli through comparative genomics of 213 strains and associated genera.</title>
        <authorList>
            <person name="Sun Z."/>
            <person name="Harris H.M."/>
            <person name="McCann A."/>
            <person name="Guo C."/>
            <person name="Argimon S."/>
            <person name="Zhang W."/>
            <person name="Yang X."/>
            <person name="Jeffery I.B."/>
            <person name="Cooney J.C."/>
            <person name="Kagawa T.F."/>
            <person name="Liu W."/>
            <person name="Song Y."/>
            <person name="Salvetti E."/>
            <person name="Wrobel A."/>
            <person name="Rasinkangas P."/>
            <person name="Parkhill J."/>
            <person name="Rea M.C."/>
            <person name="O'Sullivan O."/>
            <person name="Ritari J."/>
            <person name="Douillard F.P."/>
            <person name="Paul Ross R."/>
            <person name="Yang R."/>
            <person name="Briner A.E."/>
            <person name="Felis G.E."/>
            <person name="de Vos W.M."/>
            <person name="Barrangou R."/>
            <person name="Klaenhammer T.R."/>
            <person name="Caufield P.W."/>
            <person name="Cui Y."/>
            <person name="Zhang H."/>
            <person name="O'Toole P.W."/>
        </authorList>
    </citation>
    <scope>NUCLEOTIDE SEQUENCE [LARGE SCALE GENOMIC DNA]</scope>
    <source>
        <strain evidence="5 6">DSM 16634</strain>
    </source>
</reference>
<comment type="caution">
    <text evidence="5">The sequence shown here is derived from an EMBL/GenBank/DDBJ whole genome shotgun (WGS) entry which is preliminary data.</text>
</comment>